<reference evidence="2 3" key="1">
    <citation type="submission" date="2020-08" db="EMBL/GenBank/DDBJ databases">
        <title>Genome sequence of Thermomonas brevis KACC 16975T.</title>
        <authorList>
            <person name="Hyun D.-W."/>
            <person name="Bae J.-W."/>
        </authorList>
    </citation>
    <scope>NUCLEOTIDE SEQUENCE [LARGE SCALE GENOMIC DNA]</scope>
    <source>
        <strain evidence="2 3">KACC 16975</strain>
    </source>
</reference>
<keyword evidence="3" id="KW-1185">Reference proteome</keyword>
<organism evidence="2 3">
    <name type="scientific">Thermomonas brevis</name>
    <dbReference type="NCBI Taxonomy" id="215691"/>
    <lineage>
        <taxon>Bacteria</taxon>
        <taxon>Pseudomonadati</taxon>
        <taxon>Pseudomonadota</taxon>
        <taxon>Gammaproteobacteria</taxon>
        <taxon>Lysobacterales</taxon>
        <taxon>Lysobacteraceae</taxon>
        <taxon>Thermomonas</taxon>
    </lineage>
</organism>
<feature type="region of interest" description="Disordered" evidence="1">
    <location>
        <begin position="107"/>
        <end position="131"/>
    </location>
</feature>
<evidence type="ECO:0000313" key="2">
    <source>
        <dbReference type="EMBL" id="QNN46976.1"/>
    </source>
</evidence>
<dbReference type="KEGG" id="tbv:H9L17_02050"/>
<dbReference type="InterPro" id="IPR036388">
    <property type="entry name" value="WH-like_DNA-bd_sf"/>
</dbReference>
<protein>
    <submittedName>
        <fullName evidence="2">MarR family EPS-associated transcriptional regulator</fullName>
    </submittedName>
</protein>
<dbReference type="InterPro" id="IPR011991">
    <property type="entry name" value="ArsR-like_HTH"/>
</dbReference>
<dbReference type="SUPFAM" id="SSF46785">
    <property type="entry name" value="Winged helix' DNA-binding domain"/>
    <property type="match status" value="1"/>
</dbReference>
<sequence length="131" mass="14559">MPQKTADELSVAILRRLADSPQASQRELARDTGVSLGKINYALRALIDKGWVKAGNFSRNPNKLGYAYLLTPSGIDAKVTLTRNFLARKMREYDRLRAEIEFLRQELDANPNLGPPSAAQQPSGSTKRTTE</sequence>
<proteinExistence type="predicted"/>
<gene>
    <name evidence="2" type="ORF">H9L17_02050</name>
</gene>
<dbReference type="Proteomes" id="UP000515977">
    <property type="component" value="Chromosome"/>
</dbReference>
<dbReference type="InterPro" id="IPR036390">
    <property type="entry name" value="WH_DNA-bd_sf"/>
</dbReference>
<evidence type="ECO:0000313" key="3">
    <source>
        <dbReference type="Proteomes" id="UP000515977"/>
    </source>
</evidence>
<feature type="compositionally biased region" description="Polar residues" evidence="1">
    <location>
        <begin position="118"/>
        <end position="131"/>
    </location>
</feature>
<dbReference type="NCBIfam" id="TIGR04176">
    <property type="entry name" value="MarR_EPS"/>
    <property type="match status" value="1"/>
</dbReference>
<dbReference type="CDD" id="cd00090">
    <property type="entry name" value="HTH_ARSR"/>
    <property type="match status" value="1"/>
</dbReference>
<dbReference type="RefSeq" id="WP_187570724.1">
    <property type="nucleotide sequence ID" value="NZ_CP060711.1"/>
</dbReference>
<dbReference type="GO" id="GO:0006355">
    <property type="term" value="P:regulation of DNA-templated transcription"/>
    <property type="evidence" value="ECO:0007669"/>
    <property type="project" value="UniProtKB-ARBA"/>
</dbReference>
<dbReference type="EMBL" id="CP060711">
    <property type="protein sequence ID" value="QNN46976.1"/>
    <property type="molecule type" value="Genomic_DNA"/>
</dbReference>
<name>A0A7G9QUF1_9GAMM</name>
<accession>A0A7G9QUF1</accession>
<dbReference type="Gene3D" id="1.10.10.10">
    <property type="entry name" value="Winged helix-like DNA-binding domain superfamily/Winged helix DNA-binding domain"/>
    <property type="match status" value="1"/>
</dbReference>
<dbReference type="Pfam" id="PF13412">
    <property type="entry name" value="HTH_24"/>
    <property type="match status" value="1"/>
</dbReference>
<evidence type="ECO:0000256" key="1">
    <source>
        <dbReference type="SAM" id="MobiDB-lite"/>
    </source>
</evidence>
<dbReference type="AlphaFoldDB" id="A0A7G9QUF1"/>
<dbReference type="InterPro" id="IPR026433">
    <property type="entry name" value="MarR_EPS"/>
</dbReference>